<evidence type="ECO:0000256" key="2">
    <source>
        <dbReference type="SAM" id="MobiDB-lite"/>
    </source>
</evidence>
<dbReference type="PANTHER" id="PTHR16207">
    <property type="entry name" value="SET DOMAIN-CONTAINING PROTEIN"/>
    <property type="match status" value="1"/>
</dbReference>
<protein>
    <submittedName>
        <fullName evidence="6">Uncharacterized protein</fullName>
    </submittedName>
</protein>
<evidence type="ECO:0000259" key="4">
    <source>
        <dbReference type="Pfam" id="PF23314"/>
    </source>
</evidence>
<evidence type="ECO:0000259" key="3">
    <source>
        <dbReference type="Pfam" id="PF12509"/>
    </source>
</evidence>
<dbReference type="Pfam" id="PF12509">
    <property type="entry name" value="DUF3715"/>
    <property type="match status" value="1"/>
</dbReference>
<dbReference type="Pfam" id="PF23314">
    <property type="entry name" value="TASOR_alpha-beta"/>
    <property type="match status" value="1"/>
</dbReference>
<feature type="domain" description="TASOR pseudo-PARP" evidence="3">
    <location>
        <begin position="63"/>
        <end position="193"/>
    </location>
</feature>
<dbReference type="InterPro" id="IPR022188">
    <property type="entry name" value="TASOR_DUF3715"/>
</dbReference>
<accession>A0A3Q3WTS7</accession>
<comment type="similarity">
    <text evidence="1">Belongs to the TASOR family.</text>
</comment>
<dbReference type="InterPro" id="IPR056242">
    <property type="entry name" value="PIN_TASOR"/>
</dbReference>
<feature type="region of interest" description="Disordered" evidence="2">
    <location>
        <begin position="762"/>
        <end position="782"/>
    </location>
</feature>
<evidence type="ECO:0000313" key="6">
    <source>
        <dbReference type="Ensembl" id="ENSMMOP00000015847.1"/>
    </source>
</evidence>
<dbReference type="GO" id="GO:0005654">
    <property type="term" value="C:nucleoplasm"/>
    <property type="evidence" value="ECO:0007669"/>
    <property type="project" value="TreeGrafter"/>
</dbReference>
<sequence length="1971" mass="220845">RANEPQRHTVRQSCDAFQNNILTPLKSAYLYEESKQSFKYDSAVLIKNPALEEKYNAFRAKRRETGYSEEDLKESFGFLLFDDINKANALGETGLITGNSTCSTLGDPSKGVYISKYSDCLDLNRWYHGKSGYIVIIRLTKGKAKKISENYTQNFTAPTAGFDCHVSEELTTVSTKTSSFLAFERTQVRSMQFLPLISSTFLCKMTMGNYLSVIGTIFYDVGLRSTGGASIPAELPPVVKIDRAISMFDLRRLLPKTFFETSFSGEGALAFPLNNGGFLILLHSSYFLRYDDTGSSALEVLQGMFVFPDSRVIQRDAKFGHIKRAISSEILLVLPALSYAESEVEKKPIDPREELCDVFLQHMQRYATLINPRLATSPSRELSIFPDQYDVPEAHKHLYSSPEWTNRAWQNLTSYLRKPDSFQLPVSKASEILTAGQVDRVEDLDDDVYFCLSSPEEGLGSVIGQSLAVNVETSLDCSAEAQVDSTAASPRVVSDNLLIKSDDMGTKTTSTSADLPTELIVSITSAERTVTDASLISNDAQTKHNDFELSHFPTAGYQKTGGNTIDDETVTAKKVLERPELAKTKRRKLRRGHSKGQRCVSKGCIKTVKILKEDHNLKSQKEYQTKESLDHPQLNKLSNIDTRKMQKRKFDQIDPAESEEKITDPGLQRFEKDILRELEACPLKKKMERWDLKPVISECGRILVPHGLDICEQIKVLRDEAQSRKVETGHEEILANVSMNVYPRVKMEPSNAPETRVDEMEATTSKDGGNCPQNNNGMDTPPLTTVKENPPDTLFPGKCATKSASLLNRLKSVLLRKKKKTGFLVLEEMTDTTENPEPCLKKGKVDSLQGMLQSIAAISSVQDPVGIKEVSTMLSVDPHFAFALGLMPKETLDKIDKSEDLDTQQNRCSPTDALTLLADLALSARYGQGSPQPYEALERNPETSLKKCDLTRDVTHSEQESFLHALLRQPAVKPIQAPQCPLPSNVVESSELIGLISKEHAYSYPPSSSLLLDLSGTPYQVFPLSGSTRLLHRHQTINCDGIKSLHPSVNQEDKSEHSDRTSKYLIKHLVHRRKFRLSRTFVNKDGSVQVTKHWKENYDFTLDSKFTTDSKFRTICRALHGPWNISIQDTSKEIRLIFHMWIGLFYSRSTPRFFDFSSNHCSKETDSLGIPSGMLSTPAHSDLKGNSFAPCSNVTDTAHTLTSNALDLSKKDNSIVDHGSEILDLSVRNCSAESITSDPPVNEKESSASGEQEEGGETPNALKTVTALQEASLFQVSEKGNACHNLHVRKLCATGSAMTDHILSEEELIDNDPAVVENIKNVGLADLHDEISQRDGPDSIKKPTQEDSKEDTCHDLQFLNCKSKLFSNGGTLTEENYVSEQVPHASTEKEPSYNESVEENSRSHACLDDKIQTSNQTGSPNLNSGVKDWDTHLDEGEQNVEMTTRKETFCDQSHSTQSDAVTMFETDWELTKETNIKSDQTNKGSEKIHNHIVIPFIGIDTSGEDVVQQQSSGKVEEVQVQKRPPFISETMMILSLDLKAHSLVLSLTLTLRKESLCWSNCLRDAYKMTSLRELLKRSKRGPIHQLDACDELNLSPSSLVTVHFSTLEEQDNAVDHFDALSLVVPKIRVVMSDRKDLAETAEEENTLLPQKVSEETGNLMKHAGISGVTADCARQYTAMMNDVCTAKKVLSRPKLFKMDKGYSKPELSNLFDFCDQMKRETDYSFQSNMNSVVRRSCKTKYRFYLLVTSDDPFFEETKLEAEGHTAVQPSEFFLGEDSSTLLIILRNEDIAEHICEVPHLLKLKKSPGVRFAGIDEPDDVVNLTHQEVFTRGGFIMFNRTATESLSLCNMKTMTKILQELNTTGKWKWIWHYRDSRQLKENARLSAEAKEKNLFINWCQEIGLLEVLPYHECDLLSRDQPDYLTCLVHLQVQNISARYPVFITDRSFGTNGIVTLTLSSILTCSPSESFTV</sequence>
<proteinExistence type="inferred from homology"/>
<reference evidence="6" key="2">
    <citation type="submission" date="2025-09" db="UniProtKB">
        <authorList>
            <consortium name="Ensembl"/>
        </authorList>
    </citation>
    <scope>IDENTIFICATION</scope>
</reference>
<dbReference type="GO" id="GO:0045814">
    <property type="term" value="P:negative regulation of gene expression, epigenetic"/>
    <property type="evidence" value="ECO:0007669"/>
    <property type="project" value="InterPro"/>
</dbReference>
<dbReference type="Pfam" id="PF24630">
    <property type="entry name" value="PIN_TASOR"/>
    <property type="match status" value="1"/>
</dbReference>
<dbReference type="InterPro" id="IPR056243">
    <property type="entry name" value="TASOR_ab_dom"/>
</dbReference>
<name>A0A3Q3WTS7_MOLML</name>
<dbReference type="InterPro" id="IPR046432">
    <property type="entry name" value="TASOR"/>
</dbReference>
<dbReference type="Proteomes" id="UP000261620">
    <property type="component" value="Unplaced"/>
</dbReference>
<feature type="region of interest" description="Disordered" evidence="2">
    <location>
        <begin position="1233"/>
        <end position="1259"/>
    </location>
</feature>
<feature type="domain" description="TASOR alpha/beta" evidence="4">
    <location>
        <begin position="1738"/>
        <end position="1829"/>
    </location>
</feature>
<reference evidence="6" key="1">
    <citation type="submission" date="2025-08" db="UniProtKB">
        <authorList>
            <consortium name="Ensembl"/>
        </authorList>
    </citation>
    <scope>IDENTIFICATION</scope>
</reference>
<keyword evidence="7" id="KW-1185">Reference proteome</keyword>
<feature type="domain" description="TASOR PIN" evidence="5">
    <location>
        <begin position="1833"/>
        <end position="1964"/>
    </location>
</feature>
<evidence type="ECO:0000256" key="1">
    <source>
        <dbReference type="ARBA" id="ARBA00008058"/>
    </source>
</evidence>
<evidence type="ECO:0000313" key="7">
    <source>
        <dbReference type="Proteomes" id="UP000261620"/>
    </source>
</evidence>
<evidence type="ECO:0000259" key="5">
    <source>
        <dbReference type="Pfam" id="PF24630"/>
    </source>
</evidence>
<organism evidence="6 7">
    <name type="scientific">Mola mola</name>
    <name type="common">Ocean sunfish</name>
    <name type="synonym">Tetraodon mola</name>
    <dbReference type="NCBI Taxonomy" id="94237"/>
    <lineage>
        <taxon>Eukaryota</taxon>
        <taxon>Metazoa</taxon>
        <taxon>Chordata</taxon>
        <taxon>Craniata</taxon>
        <taxon>Vertebrata</taxon>
        <taxon>Euteleostomi</taxon>
        <taxon>Actinopterygii</taxon>
        <taxon>Neopterygii</taxon>
        <taxon>Teleostei</taxon>
        <taxon>Neoteleostei</taxon>
        <taxon>Acanthomorphata</taxon>
        <taxon>Eupercaria</taxon>
        <taxon>Tetraodontiformes</taxon>
        <taxon>Molidae</taxon>
        <taxon>Mola</taxon>
    </lineage>
</organism>
<dbReference type="PANTHER" id="PTHR16207:SF10">
    <property type="entry name" value="PROTEIN TASOR 2"/>
    <property type="match status" value="1"/>
</dbReference>
<dbReference type="Ensembl" id="ENSMMOT00000016113.1">
    <property type="protein sequence ID" value="ENSMMOP00000015847.1"/>
    <property type="gene ID" value="ENSMMOG00000012087.1"/>
</dbReference>